<feature type="signal peptide" evidence="2">
    <location>
        <begin position="1"/>
        <end position="15"/>
    </location>
</feature>
<dbReference type="Proteomes" id="UP000286415">
    <property type="component" value="Unassembled WGS sequence"/>
</dbReference>
<feature type="region of interest" description="Disordered" evidence="1">
    <location>
        <begin position="162"/>
        <end position="186"/>
    </location>
</feature>
<sequence length="542" mass="63725">MNFVLWFFLFDLTVAQHFAPRWGPRQPRMRRPLPGFYRWPRFYRRVVWFKHSKPPIPPGHFAHPPPPRFPVRHFAYQHAPQPFYNPPPPEPAFHFKPQIGLQSNIHQFQNGEQAWQRNPVGEETNLYKSNLGESLSKGYVDSLNTKKTGESEAQIEKDDYHVTNKEDEASKVEEKEYSVTPRKKTESLENGPYDKWLEMYKMRHLLKDKYSGESEDVNYGIPQLNTYLTDETAEPSIWQEKEKGDSTDFNDNYSGEFDAAEPETYEITVPKKFSSKVKVDDNNMAEEIYKSNEKEQLADLYKLNLHNGLSSKKMHVKSFPMEELANKELDAIRRHTERFEDRGEKYSQKMHKLGSTWKDYDDYKLNKLLGHNLPTNLYSDEEQTTLRRHKSSFGGNTAHRRARPRSHKTSLKKSKPHGMRKVKDIRDTFEYLNTEYLAPKGHRKRKTSMKQLSKHVRGRSRSAVYVGDHKSSTRPSEKLPRKISNGEKKNHHRKSTKNIRSAFAQYGRYNPIEVIEEEEYVENHAVDIGPTSPLTSYNEYYY</sequence>
<evidence type="ECO:0000256" key="1">
    <source>
        <dbReference type="SAM" id="MobiDB-lite"/>
    </source>
</evidence>
<dbReference type="OrthoDB" id="6267648at2759"/>
<feature type="compositionally biased region" description="Basic and acidic residues" evidence="1">
    <location>
        <begin position="467"/>
        <end position="488"/>
    </location>
</feature>
<dbReference type="AlphaFoldDB" id="A0A3R7FKL0"/>
<protein>
    <submittedName>
        <fullName evidence="3">Uncharacterized protein</fullName>
    </submittedName>
</protein>
<evidence type="ECO:0000313" key="3">
    <source>
        <dbReference type="EMBL" id="KAG5445531.1"/>
    </source>
</evidence>
<comment type="caution">
    <text evidence="3">The sequence shown here is derived from an EMBL/GenBank/DDBJ whole genome shotgun (WGS) entry which is preliminary data.</text>
</comment>
<feature type="chain" id="PRO_5043792291" evidence="2">
    <location>
        <begin position="16"/>
        <end position="542"/>
    </location>
</feature>
<proteinExistence type="predicted"/>
<keyword evidence="4" id="KW-1185">Reference proteome</keyword>
<feature type="region of interest" description="Disordered" evidence="1">
    <location>
        <begin position="382"/>
        <end position="425"/>
    </location>
</feature>
<reference evidence="3 4" key="1">
    <citation type="journal article" date="2018" name="Biotechnol. Adv.">
        <title>Improved genomic resources and new bioinformatic workflow for the carcinogenic parasite Clonorchis sinensis: Biotechnological implications.</title>
        <authorList>
            <person name="Wang D."/>
            <person name="Korhonen P.K."/>
            <person name="Gasser R.B."/>
            <person name="Young N.D."/>
        </authorList>
    </citation>
    <scope>NUCLEOTIDE SEQUENCE [LARGE SCALE GENOMIC DNA]</scope>
    <source>
        <strain evidence="3">Cs-k2</strain>
    </source>
</reference>
<evidence type="ECO:0000313" key="4">
    <source>
        <dbReference type="Proteomes" id="UP000286415"/>
    </source>
</evidence>
<organism evidence="3 4">
    <name type="scientific">Clonorchis sinensis</name>
    <name type="common">Chinese liver fluke</name>
    <dbReference type="NCBI Taxonomy" id="79923"/>
    <lineage>
        <taxon>Eukaryota</taxon>
        <taxon>Metazoa</taxon>
        <taxon>Spiralia</taxon>
        <taxon>Lophotrochozoa</taxon>
        <taxon>Platyhelminthes</taxon>
        <taxon>Trematoda</taxon>
        <taxon>Digenea</taxon>
        <taxon>Opisthorchiida</taxon>
        <taxon>Opisthorchiata</taxon>
        <taxon>Opisthorchiidae</taxon>
        <taxon>Clonorchis</taxon>
    </lineage>
</organism>
<gene>
    <name evidence="3" type="ORF">CSKR_101017</name>
</gene>
<feature type="compositionally biased region" description="Basic residues" evidence="1">
    <location>
        <begin position="398"/>
        <end position="420"/>
    </location>
</feature>
<feature type="compositionally biased region" description="Basic residues" evidence="1">
    <location>
        <begin position="440"/>
        <end position="460"/>
    </location>
</feature>
<dbReference type="InParanoid" id="A0A3R7FKL0"/>
<name>A0A3R7FKL0_CLOSI</name>
<dbReference type="EMBL" id="NIRI02000056">
    <property type="protein sequence ID" value="KAG5445531.1"/>
    <property type="molecule type" value="Genomic_DNA"/>
</dbReference>
<evidence type="ECO:0000256" key="2">
    <source>
        <dbReference type="SAM" id="SignalP"/>
    </source>
</evidence>
<feature type="region of interest" description="Disordered" evidence="1">
    <location>
        <begin position="440"/>
        <end position="495"/>
    </location>
</feature>
<accession>A0A3R7FKL0</accession>
<reference evidence="3 4" key="2">
    <citation type="journal article" date="2021" name="Genomics">
        <title>High-quality reference genome for Clonorchis sinensis.</title>
        <authorList>
            <person name="Young N.D."/>
            <person name="Stroehlein A.J."/>
            <person name="Kinkar L."/>
            <person name="Wang T."/>
            <person name="Sohn W.M."/>
            <person name="Chang B.C.H."/>
            <person name="Kaur P."/>
            <person name="Weisz D."/>
            <person name="Dudchenko O."/>
            <person name="Aiden E.L."/>
            <person name="Korhonen P.K."/>
            <person name="Gasser R.B."/>
        </authorList>
    </citation>
    <scope>NUCLEOTIDE SEQUENCE [LARGE SCALE GENOMIC DNA]</scope>
    <source>
        <strain evidence="3">Cs-k2</strain>
    </source>
</reference>
<keyword evidence="2" id="KW-0732">Signal</keyword>